<feature type="transmembrane region" description="Helical" evidence="1">
    <location>
        <begin position="319"/>
        <end position="342"/>
    </location>
</feature>
<dbReference type="Gene3D" id="3.20.20.450">
    <property type="entry name" value="EAL domain"/>
    <property type="match status" value="1"/>
</dbReference>
<dbReference type="SMART" id="SM00267">
    <property type="entry name" value="GGDEF"/>
    <property type="match status" value="1"/>
</dbReference>
<dbReference type="Pfam" id="PF00990">
    <property type="entry name" value="GGDEF"/>
    <property type="match status" value="1"/>
</dbReference>
<dbReference type="AlphaFoldDB" id="F2J5W9"/>
<dbReference type="PANTHER" id="PTHR44757:SF2">
    <property type="entry name" value="BIOFILM ARCHITECTURE MAINTENANCE PROTEIN MBAA"/>
    <property type="match status" value="1"/>
</dbReference>
<dbReference type="CDD" id="cd01949">
    <property type="entry name" value="GGDEF"/>
    <property type="match status" value="1"/>
</dbReference>
<dbReference type="PATRIC" id="fig|991905.3.peg.2872"/>
<dbReference type="SMART" id="SM01080">
    <property type="entry name" value="CHASE2"/>
    <property type="match status" value="1"/>
</dbReference>
<dbReference type="InterPro" id="IPR007890">
    <property type="entry name" value="CHASE2"/>
</dbReference>
<dbReference type="HOGENOM" id="CLU_000445_58_2_5"/>
<feature type="transmembrane region" description="Helical" evidence="1">
    <location>
        <begin position="287"/>
        <end position="307"/>
    </location>
</feature>
<proteinExistence type="predicted"/>
<dbReference type="Pfam" id="PF05226">
    <property type="entry name" value="CHASE2"/>
    <property type="match status" value="1"/>
</dbReference>
<feature type="domain" description="EAL" evidence="2">
    <location>
        <begin position="662"/>
        <end position="912"/>
    </location>
</feature>
<organism evidence="4 5">
    <name type="scientific">Polymorphum gilvum (strain LMG 25793 / CGMCC 1.9160 / SL003B-26A1)</name>
    <dbReference type="NCBI Taxonomy" id="991905"/>
    <lineage>
        <taxon>Bacteria</taxon>
        <taxon>Pseudomonadati</taxon>
        <taxon>Pseudomonadota</taxon>
        <taxon>Alphaproteobacteria</taxon>
        <taxon>Rhodobacterales</taxon>
        <taxon>Paracoccaceae</taxon>
        <taxon>Polymorphum</taxon>
    </lineage>
</organism>
<dbReference type="PROSITE" id="PS50887">
    <property type="entry name" value="GGDEF"/>
    <property type="match status" value="1"/>
</dbReference>
<dbReference type="InterPro" id="IPR035919">
    <property type="entry name" value="EAL_sf"/>
</dbReference>
<keyword evidence="1" id="KW-0472">Membrane</keyword>
<dbReference type="NCBIfam" id="TIGR00254">
    <property type="entry name" value="GGDEF"/>
    <property type="match status" value="1"/>
</dbReference>
<keyword evidence="1" id="KW-0812">Transmembrane</keyword>
<dbReference type="InterPro" id="IPR000160">
    <property type="entry name" value="GGDEF_dom"/>
</dbReference>
<dbReference type="InterPro" id="IPR043128">
    <property type="entry name" value="Rev_trsase/Diguanyl_cyclase"/>
</dbReference>
<feature type="transmembrane region" description="Helical" evidence="1">
    <location>
        <begin position="261"/>
        <end position="280"/>
    </location>
</feature>
<dbReference type="eggNOG" id="COG4252">
    <property type="taxonomic scope" value="Bacteria"/>
</dbReference>
<dbReference type="Proteomes" id="UP000008130">
    <property type="component" value="Chromosome"/>
</dbReference>
<dbReference type="SUPFAM" id="SSF141868">
    <property type="entry name" value="EAL domain-like"/>
    <property type="match status" value="1"/>
</dbReference>
<dbReference type="Pfam" id="PF00563">
    <property type="entry name" value="EAL"/>
    <property type="match status" value="1"/>
</dbReference>
<dbReference type="Gene3D" id="3.30.450.20">
    <property type="entry name" value="PAS domain"/>
    <property type="match status" value="1"/>
</dbReference>
<reference evidence="4 5" key="1">
    <citation type="journal article" date="2011" name="J. Bacteriol.">
        <title>Complete genome sequence of Polymorphum gilvum SL003B-26A1T, a crude oil-degrading bacterium from oil-polluted saline soil.</title>
        <authorList>
            <person name="Li S.G."/>
            <person name="Tang Y.Q."/>
            <person name="Nie Y."/>
            <person name="Cai M."/>
            <person name="Wu X.L."/>
        </authorList>
    </citation>
    <scope>NUCLEOTIDE SEQUENCE [LARGE SCALE GENOMIC DNA]</scope>
    <source>
        <strain evidence="5">LMG 25793 / CGMCC 1.9160 / SL003B-26A1</strain>
    </source>
</reference>
<dbReference type="STRING" id="991905.SL003B_2800"/>
<dbReference type="InterPro" id="IPR001633">
    <property type="entry name" value="EAL_dom"/>
</dbReference>
<dbReference type="InterPro" id="IPR052155">
    <property type="entry name" value="Biofilm_reg_signaling"/>
</dbReference>
<feature type="domain" description="GGDEF" evidence="3">
    <location>
        <begin position="521"/>
        <end position="653"/>
    </location>
</feature>
<dbReference type="PROSITE" id="PS50883">
    <property type="entry name" value="EAL"/>
    <property type="match status" value="1"/>
</dbReference>
<dbReference type="InterPro" id="IPR029787">
    <property type="entry name" value="Nucleotide_cyclase"/>
</dbReference>
<dbReference type="PANTHER" id="PTHR44757">
    <property type="entry name" value="DIGUANYLATE CYCLASE DGCP"/>
    <property type="match status" value="1"/>
</dbReference>
<accession>F2J5W9</accession>
<dbReference type="SMART" id="SM00052">
    <property type="entry name" value="EAL"/>
    <property type="match status" value="1"/>
</dbReference>
<dbReference type="EMBL" id="CP002568">
    <property type="protein sequence ID" value="ADZ71223.1"/>
    <property type="molecule type" value="Genomic_DNA"/>
</dbReference>
<keyword evidence="5" id="KW-1185">Reference proteome</keyword>
<evidence type="ECO:0000313" key="4">
    <source>
        <dbReference type="EMBL" id="ADZ71223.1"/>
    </source>
</evidence>
<keyword evidence="1" id="KW-1133">Transmembrane helix</keyword>
<evidence type="ECO:0000313" key="5">
    <source>
        <dbReference type="Proteomes" id="UP000008130"/>
    </source>
</evidence>
<dbReference type="CDD" id="cd01948">
    <property type="entry name" value="EAL"/>
    <property type="match status" value="1"/>
</dbReference>
<dbReference type="Gene3D" id="3.30.70.270">
    <property type="match status" value="1"/>
</dbReference>
<evidence type="ECO:0000256" key="1">
    <source>
        <dbReference type="SAM" id="Phobius"/>
    </source>
</evidence>
<evidence type="ECO:0000259" key="2">
    <source>
        <dbReference type="PROSITE" id="PS50883"/>
    </source>
</evidence>
<name>F2J5W9_POLGS</name>
<dbReference type="SUPFAM" id="SSF55073">
    <property type="entry name" value="Nucleotide cyclase"/>
    <property type="match status" value="1"/>
</dbReference>
<protein>
    <submittedName>
        <fullName evidence="4">CHASE2 domain family</fullName>
    </submittedName>
</protein>
<dbReference type="eggNOG" id="COG5001">
    <property type="taxonomic scope" value="Bacteria"/>
</dbReference>
<evidence type="ECO:0000259" key="3">
    <source>
        <dbReference type="PROSITE" id="PS50887"/>
    </source>
</evidence>
<dbReference type="KEGG" id="pgv:SL003B_2800"/>
<gene>
    <name evidence="4" type="ordered locus">SL003B_2800</name>
</gene>
<sequence>MLALALALALQVSGSLRILERSLAELRFSLLDRAPSGSIVLVEIDAHSLQEVGVWPWPRRLHAAMIDRLTQAGAGEIVLDIDFSAASSPDEDAALAAALERAGGGVSLAVFRQVAGSGSRADDMIVNRPIAALSDHSWPVVVSVPVETDGRVWNAVWGDVIDGEPVLSLPAVLSGRTGVIGERFSIDFSIDPDGIDRISAADLIAGRVSGADLAGRKAVIGATAQELRDLFSVPVHGILPGSVLQILAAESLLQDRAVRTAYGLETLVGAMLAGGLLIVLAPGGWRIRVAGVIGLLVVIEGAALGLLQLRPVMLDTAAAGTGLLMLAVLVVLGEIGLHKLLLRIARAQRRNSQAVLSRVFADSFDGIVVIDDTGSVRAATDSARAILGAALVEGEPADPFLPPEIGADVRQVLHGPDRPPGNPGLREIRVAVAGAAPRIVEYVVTGSVLADETGRDDAGGDETGTPPRVACVTCRDVTERRVAEHRVAYLARHDPVTGLINRTALEERLESILMRSRADRSDCVVILFSLDGLDNVVGSLGHGYGDALRAAVANRLRDLCRDPGLVASVGDNRFACVLEGVEQDDTGRFCDRLIDRMRRDFDLQGNRVHVSITLGVATAVAGNGNAQTLLRQAGTALSLARKMGVNQRRDFDAPMEQALTRRRMLELELWQALPRGQLRVAYQPQIRLSDGALYGAEALLRWEHPVHGPISPAEFIPIAEESGLIESLGTWVLNQACRDAAAWPQPIRLAVNVSPVQFLRGDLVSAVHGALDGGPFAAERLDLEIVETLFMGDDRPIREAVEALTGLGCSFALDDFGTGYSSLGYIPRFPLGKIKIDKCFVDGICTDPGSVAIVRSIVDLADSFGMTVVVEGVETPAQVDRLRELGCDVGQGYYFGRPQGAADIARRMQAAA</sequence>